<keyword evidence="5" id="KW-1185">Reference proteome</keyword>
<feature type="domain" description="Hikeshi-like N-terminal" evidence="2">
    <location>
        <begin position="5"/>
        <end position="127"/>
    </location>
</feature>
<gene>
    <name evidence="4" type="ORF">BCR35DRAFT_300654</name>
</gene>
<dbReference type="Proteomes" id="UP000193467">
    <property type="component" value="Unassembled WGS sequence"/>
</dbReference>
<dbReference type="Pfam" id="PF05603">
    <property type="entry name" value="Hikeshi-like_N"/>
    <property type="match status" value="1"/>
</dbReference>
<dbReference type="Pfam" id="PF21057">
    <property type="entry name" value="Hikeshi-like_C"/>
    <property type="match status" value="1"/>
</dbReference>
<evidence type="ECO:0000259" key="2">
    <source>
        <dbReference type="Pfam" id="PF05603"/>
    </source>
</evidence>
<protein>
    <submittedName>
        <fullName evidence="4">Uncharacterized protein</fullName>
    </submittedName>
</protein>
<evidence type="ECO:0000313" key="5">
    <source>
        <dbReference type="Proteomes" id="UP000193467"/>
    </source>
</evidence>
<name>A0A1Y2G0R3_9BASI</name>
<feature type="domain" description="Hikeshi-like C-terminal" evidence="3">
    <location>
        <begin position="152"/>
        <end position="208"/>
    </location>
</feature>
<dbReference type="PANTHER" id="PTHR12925">
    <property type="entry name" value="HIKESHI FAMILY MEMBER"/>
    <property type="match status" value="1"/>
</dbReference>
<dbReference type="EMBL" id="MCGR01000006">
    <property type="protein sequence ID" value="ORY89462.1"/>
    <property type="molecule type" value="Genomic_DNA"/>
</dbReference>
<dbReference type="GO" id="GO:0006606">
    <property type="term" value="P:protein import into nucleus"/>
    <property type="evidence" value="ECO:0007669"/>
    <property type="project" value="TreeGrafter"/>
</dbReference>
<dbReference type="STRING" id="106004.A0A1Y2G0R3"/>
<dbReference type="PANTHER" id="PTHR12925:SF0">
    <property type="entry name" value="PROTEIN HIKESHI"/>
    <property type="match status" value="1"/>
</dbReference>
<sequence length="212" mass="22054">MFACVVPGRMVQQATQVPEAPERFVVSLEDAAALNHISVFMTGAAPFPEGYAATIHLDAPGKGWQLIGSLSNTKPSAIFRLRGTFIPSANASSFNTSSLSTSHASATLGILCEPIPSVEAQVAALSSSATAANPAQSTALVVAGANAPPDSVVLAQKVAKNLFNAVGSFAQGVQGPDGKMMYGIDLAVIEKWYTNFERKIKTGGVSFLLQQD</sequence>
<dbReference type="InParanoid" id="A0A1Y2G0R3"/>
<proteinExistence type="inferred from homology"/>
<dbReference type="GO" id="GO:0005634">
    <property type="term" value="C:nucleus"/>
    <property type="evidence" value="ECO:0007669"/>
    <property type="project" value="TreeGrafter"/>
</dbReference>
<accession>A0A1Y2G0R3</accession>
<dbReference type="GO" id="GO:0005829">
    <property type="term" value="C:cytosol"/>
    <property type="evidence" value="ECO:0007669"/>
    <property type="project" value="TreeGrafter"/>
</dbReference>
<dbReference type="AlphaFoldDB" id="A0A1Y2G0R3"/>
<dbReference type="InterPro" id="IPR008493">
    <property type="entry name" value="Hikeshi-like_N"/>
</dbReference>
<dbReference type="FunCoup" id="A0A1Y2G0R3">
    <property type="interactions" value="354"/>
</dbReference>
<evidence type="ECO:0000313" key="4">
    <source>
        <dbReference type="EMBL" id="ORY89462.1"/>
    </source>
</evidence>
<evidence type="ECO:0000259" key="3">
    <source>
        <dbReference type="Pfam" id="PF21057"/>
    </source>
</evidence>
<reference evidence="4 5" key="1">
    <citation type="submission" date="2016-07" db="EMBL/GenBank/DDBJ databases">
        <title>Pervasive Adenine N6-methylation of Active Genes in Fungi.</title>
        <authorList>
            <consortium name="DOE Joint Genome Institute"/>
            <person name="Mondo S.J."/>
            <person name="Dannebaum R.O."/>
            <person name="Kuo R.C."/>
            <person name="Labutti K."/>
            <person name="Haridas S."/>
            <person name="Kuo A."/>
            <person name="Salamov A."/>
            <person name="Ahrendt S.R."/>
            <person name="Lipzen A."/>
            <person name="Sullivan W."/>
            <person name="Andreopoulos W.B."/>
            <person name="Clum A."/>
            <person name="Lindquist E."/>
            <person name="Daum C."/>
            <person name="Ramamoorthy G.K."/>
            <person name="Gryganskyi A."/>
            <person name="Culley D."/>
            <person name="Magnuson J.K."/>
            <person name="James T.Y."/>
            <person name="O'Malley M.A."/>
            <person name="Stajich J.E."/>
            <person name="Spatafora J.W."/>
            <person name="Visel A."/>
            <person name="Grigoriev I.V."/>
        </authorList>
    </citation>
    <scope>NUCLEOTIDE SEQUENCE [LARGE SCALE GENOMIC DNA]</scope>
    <source>
        <strain evidence="4 5">62-1032</strain>
    </source>
</reference>
<evidence type="ECO:0000256" key="1">
    <source>
        <dbReference type="ARBA" id="ARBA00006623"/>
    </source>
</evidence>
<comment type="caution">
    <text evidence="4">The sequence shown here is derived from an EMBL/GenBank/DDBJ whole genome shotgun (WGS) entry which is preliminary data.</text>
</comment>
<dbReference type="InterPro" id="IPR048364">
    <property type="entry name" value="Hikeshi-like_C"/>
</dbReference>
<comment type="similarity">
    <text evidence="1">Belongs to the OPI10 family.</text>
</comment>
<dbReference type="GO" id="GO:0061608">
    <property type="term" value="F:nuclear import signal receptor activity"/>
    <property type="evidence" value="ECO:0007669"/>
    <property type="project" value="TreeGrafter"/>
</dbReference>
<organism evidence="4 5">
    <name type="scientific">Leucosporidium creatinivorum</name>
    <dbReference type="NCBI Taxonomy" id="106004"/>
    <lineage>
        <taxon>Eukaryota</taxon>
        <taxon>Fungi</taxon>
        <taxon>Dikarya</taxon>
        <taxon>Basidiomycota</taxon>
        <taxon>Pucciniomycotina</taxon>
        <taxon>Microbotryomycetes</taxon>
        <taxon>Leucosporidiales</taxon>
        <taxon>Leucosporidium</taxon>
    </lineage>
</organism>
<dbReference type="InterPro" id="IPR031318">
    <property type="entry name" value="OPI10"/>
</dbReference>
<dbReference type="OrthoDB" id="10248398at2759"/>